<feature type="domain" description="OmpA-like" evidence="6">
    <location>
        <begin position="115"/>
        <end position="233"/>
    </location>
</feature>
<name>A0A841JUZ6_9BACT</name>
<keyword evidence="3" id="KW-0998">Cell outer membrane</keyword>
<gene>
    <name evidence="7" type="ORF">HNQ77_002936</name>
</gene>
<dbReference type="RefSeq" id="WP_082125486.1">
    <property type="nucleotide sequence ID" value="NZ_JACHEK010000005.1"/>
</dbReference>
<dbReference type="Proteomes" id="UP000538666">
    <property type="component" value="Unassembled WGS sequence"/>
</dbReference>
<comment type="subcellular location">
    <subcellularLocation>
        <location evidence="1">Cell outer membrane</location>
    </subcellularLocation>
</comment>
<keyword evidence="8" id="KW-1185">Reference proteome</keyword>
<evidence type="ECO:0000256" key="1">
    <source>
        <dbReference type="ARBA" id="ARBA00004442"/>
    </source>
</evidence>
<evidence type="ECO:0000256" key="4">
    <source>
        <dbReference type="PROSITE-ProRule" id="PRU00473"/>
    </source>
</evidence>
<dbReference type="PROSITE" id="PS51257">
    <property type="entry name" value="PROKAR_LIPOPROTEIN"/>
    <property type="match status" value="1"/>
</dbReference>
<comment type="caution">
    <text evidence="7">The sequence shown here is derived from an EMBL/GenBank/DDBJ whole genome shotgun (WGS) entry which is preliminary data.</text>
</comment>
<dbReference type="InterPro" id="IPR036737">
    <property type="entry name" value="OmpA-like_sf"/>
</dbReference>
<proteinExistence type="predicted"/>
<sequence length="257" mass="27322">MTRITKQFPIFSTASAIGTISLLLASGCTTKNYVRSQTTPVINHTNELDDATAANNRNIHDVDQRAQQGIQQAQSSANSANQQAQTASQSATQAQQSAQEAVNRADSLASVVGNLDSYKQVAMTSVNFGFDKADLSKVDKAELDDFAAQLNGARGYLLEVTGGTDSVGSAAYNYDLSQRRAQAVVQYLASKHNVPAHKFYLIGIGKDKEVATNSTPAGRAKNRRVDIQLLSNVNGQEPTAPGQTTSSLRMPAGSGNQ</sequence>
<feature type="region of interest" description="Disordered" evidence="5">
    <location>
        <begin position="232"/>
        <end position="257"/>
    </location>
</feature>
<evidence type="ECO:0000313" key="7">
    <source>
        <dbReference type="EMBL" id="MBB6144980.1"/>
    </source>
</evidence>
<dbReference type="CDD" id="cd07185">
    <property type="entry name" value="OmpA_C-like"/>
    <property type="match status" value="1"/>
</dbReference>
<dbReference type="Pfam" id="PF00691">
    <property type="entry name" value="OmpA"/>
    <property type="match status" value="1"/>
</dbReference>
<dbReference type="PANTHER" id="PTHR30329">
    <property type="entry name" value="STATOR ELEMENT OF FLAGELLAR MOTOR COMPLEX"/>
    <property type="match status" value="1"/>
</dbReference>
<evidence type="ECO:0000313" key="8">
    <source>
        <dbReference type="Proteomes" id="UP000538666"/>
    </source>
</evidence>
<dbReference type="GO" id="GO:0009279">
    <property type="term" value="C:cell outer membrane"/>
    <property type="evidence" value="ECO:0007669"/>
    <property type="project" value="UniProtKB-SubCell"/>
</dbReference>
<dbReference type="SUPFAM" id="SSF103088">
    <property type="entry name" value="OmpA-like"/>
    <property type="match status" value="1"/>
</dbReference>
<evidence type="ECO:0000256" key="5">
    <source>
        <dbReference type="SAM" id="MobiDB-lite"/>
    </source>
</evidence>
<feature type="region of interest" description="Disordered" evidence="5">
    <location>
        <begin position="65"/>
        <end position="98"/>
    </location>
</feature>
<dbReference type="InterPro" id="IPR006664">
    <property type="entry name" value="OMP_bac"/>
</dbReference>
<evidence type="ECO:0000256" key="3">
    <source>
        <dbReference type="ARBA" id="ARBA00023237"/>
    </source>
</evidence>
<keyword evidence="2 4" id="KW-0472">Membrane</keyword>
<accession>A0A841JUZ6</accession>
<evidence type="ECO:0000256" key="2">
    <source>
        <dbReference type="ARBA" id="ARBA00023136"/>
    </source>
</evidence>
<dbReference type="PRINTS" id="PR01023">
    <property type="entry name" value="NAFLGMOTY"/>
</dbReference>
<protein>
    <submittedName>
        <fullName evidence="7">Outer membrane protein OmpA-like peptidoglycan-associated protein</fullName>
    </submittedName>
</protein>
<dbReference type="PANTHER" id="PTHR30329:SF21">
    <property type="entry name" value="LIPOPROTEIN YIAD-RELATED"/>
    <property type="match status" value="1"/>
</dbReference>
<dbReference type="InterPro" id="IPR006665">
    <property type="entry name" value="OmpA-like"/>
</dbReference>
<organism evidence="7 8">
    <name type="scientific">Silvibacterium bohemicum</name>
    <dbReference type="NCBI Taxonomy" id="1577686"/>
    <lineage>
        <taxon>Bacteria</taxon>
        <taxon>Pseudomonadati</taxon>
        <taxon>Acidobacteriota</taxon>
        <taxon>Terriglobia</taxon>
        <taxon>Terriglobales</taxon>
        <taxon>Acidobacteriaceae</taxon>
        <taxon>Silvibacterium</taxon>
    </lineage>
</organism>
<dbReference type="InterPro" id="IPR050330">
    <property type="entry name" value="Bact_OuterMem_StrucFunc"/>
</dbReference>
<dbReference type="PRINTS" id="PR01021">
    <property type="entry name" value="OMPADOMAIN"/>
</dbReference>
<dbReference type="OrthoDB" id="5525824at2"/>
<evidence type="ECO:0000259" key="6">
    <source>
        <dbReference type="PROSITE" id="PS51123"/>
    </source>
</evidence>
<dbReference type="AlphaFoldDB" id="A0A841JUZ6"/>
<dbReference type="EMBL" id="JACHEK010000005">
    <property type="protein sequence ID" value="MBB6144980.1"/>
    <property type="molecule type" value="Genomic_DNA"/>
</dbReference>
<dbReference type="PROSITE" id="PS51123">
    <property type="entry name" value="OMPA_2"/>
    <property type="match status" value="1"/>
</dbReference>
<reference evidence="7 8" key="1">
    <citation type="submission" date="2020-08" db="EMBL/GenBank/DDBJ databases">
        <title>Genomic Encyclopedia of Type Strains, Phase IV (KMG-IV): sequencing the most valuable type-strain genomes for metagenomic binning, comparative biology and taxonomic classification.</title>
        <authorList>
            <person name="Goeker M."/>
        </authorList>
    </citation>
    <scope>NUCLEOTIDE SEQUENCE [LARGE SCALE GENOMIC DNA]</scope>
    <source>
        <strain evidence="7 8">DSM 103733</strain>
    </source>
</reference>
<dbReference type="Gene3D" id="3.30.1330.60">
    <property type="entry name" value="OmpA-like domain"/>
    <property type="match status" value="1"/>
</dbReference>